<dbReference type="Proteomes" id="UP001369082">
    <property type="component" value="Unassembled WGS sequence"/>
</dbReference>
<keyword evidence="6" id="KW-1185">Reference proteome</keyword>
<dbReference type="SMART" id="SM00345">
    <property type="entry name" value="HTH_GNTR"/>
    <property type="match status" value="1"/>
</dbReference>
<accession>A0ABU9GLL3</accession>
<keyword evidence="3" id="KW-0804">Transcription</keyword>
<dbReference type="Pfam" id="PF00392">
    <property type="entry name" value="GntR"/>
    <property type="match status" value="1"/>
</dbReference>
<dbReference type="InterPro" id="IPR011663">
    <property type="entry name" value="UTRA"/>
</dbReference>
<dbReference type="SMART" id="SM00866">
    <property type="entry name" value="UTRA"/>
    <property type="match status" value="1"/>
</dbReference>
<dbReference type="CDD" id="cd07377">
    <property type="entry name" value="WHTH_GntR"/>
    <property type="match status" value="1"/>
</dbReference>
<dbReference type="InterPro" id="IPR000524">
    <property type="entry name" value="Tscrpt_reg_HTH_GntR"/>
</dbReference>
<dbReference type="Gene3D" id="1.10.10.10">
    <property type="entry name" value="Winged helix-like DNA-binding domain superfamily/Winged helix DNA-binding domain"/>
    <property type="match status" value="1"/>
</dbReference>
<evidence type="ECO:0000259" key="4">
    <source>
        <dbReference type="PROSITE" id="PS50949"/>
    </source>
</evidence>
<feature type="domain" description="HTH gntR-type" evidence="4">
    <location>
        <begin position="5"/>
        <end position="73"/>
    </location>
</feature>
<dbReference type="InterPro" id="IPR028978">
    <property type="entry name" value="Chorismate_lyase_/UTRA_dom_sf"/>
</dbReference>
<evidence type="ECO:0000256" key="2">
    <source>
        <dbReference type="ARBA" id="ARBA00023125"/>
    </source>
</evidence>
<evidence type="ECO:0000313" key="5">
    <source>
        <dbReference type="EMBL" id="MEL0628212.1"/>
    </source>
</evidence>
<dbReference type="RefSeq" id="WP_341596162.1">
    <property type="nucleotide sequence ID" value="NZ_JBAKAZ010000003.1"/>
</dbReference>
<reference evidence="5 6" key="1">
    <citation type="submission" date="2024-02" db="EMBL/GenBank/DDBJ databases">
        <title>Bacteria isolated from the canopy kelp, Nereocystis luetkeana.</title>
        <authorList>
            <person name="Pfister C.A."/>
            <person name="Younker I.T."/>
            <person name="Light S.H."/>
        </authorList>
    </citation>
    <scope>NUCLEOTIDE SEQUENCE [LARGE SCALE GENOMIC DNA]</scope>
    <source>
        <strain evidence="5 6">TI.1.05</strain>
    </source>
</reference>
<comment type="caution">
    <text evidence="5">The sequence shown here is derived from an EMBL/GenBank/DDBJ whole genome shotgun (WGS) entry which is preliminary data.</text>
</comment>
<dbReference type="EMBL" id="JBAKAZ010000003">
    <property type="protein sequence ID" value="MEL0628212.1"/>
    <property type="molecule type" value="Genomic_DNA"/>
</dbReference>
<dbReference type="PRINTS" id="PR00035">
    <property type="entry name" value="HTHGNTR"/>
</dbReference>
<keyword evidence="2" id="KW-0238">DNA-binding</keyword>
<organism evidence="5 6">
    <name type="scientific">Psychromonas aquatilis</name>
    <dbReference type="NCBI Taxonomy" id="2005072"/>
    <lineage>
        <taxon>Bacteria</taxon>
        <taxon>Pseudomonadati</taxon>
        <taxon>Pseudomonadota</taxon>
        <taxon>Gammaproteobacteria</taxon>
        <taxon>Alteromonadales</taxon>
        <taxon>Psychromonadaceae</taxon>
        <taxon>Psychromonas</taxon>
    </lineage>
</organism>
<dbReference type="PANTHER" id="PTHR44846">
    <property type="entry name" value="MANNOSYL-D-GLYCERATE TRANSPORT/METABOLISM SYSTEM REPRESSOR MNGR-RELATED"/>
    <property type="match status" value="1"/>
</dbReference>
<dbReference type="InterPro" id="IPR050679">
    <property type="entry name" value="Bact_HTH_transcr_reg"/>
</dbReference>
<dbReference type="SUPFAM" id="SSF46785">
    <property type="entry name" value="Winged helix' DNA-binding domain"/>
    <property type="match status" value="1"/>
</dbReference>
<evidence type="ECO:0000256" key="3">
    <source>
        <dbReference type="ARBA" id="ARBA00023163"/>
    </source>
</evidence>
<dbReference type="Pfam" id="PF07702">
    <property type="entry name" value="UTRA"/>
    <property type="match status" value="1"/>
</dbReference>
<evidence type="ECO:0000313" key="6">
    <source>
        <dbReference type="Proteomes" id="UP001369082"/>
    </source>
</evidence>
<dbReference type="SUPFAM" id="SSF64288">
    <property type="entry name" value="Chorismate lyase-like"/>
    <property type="match status" value="1"/>
</dbReference>
<dbReference type="Gene3D" id="3.40.1410.10">
    <property type="entry name" value="Chorismate lyase-like"/>
    <property type="match status" value="1"/>
</dbReference>
<evidence type="ECO:0000256" key="1">
    <source>
        <dbReference type="ARBA" id="ARBA00023015"/>
    </source>
</evidence>
<sequence length="238" mass="27810">MQKKQQIPLKMKDVIREQIIGNALTALQKLPSERELCDLFSLTRISVKEALKSLEAEGLIYREDRRGWFVSPPRIQYNPLSRCHFKQMVSEQNRIAETQLVNINTIMAPSEHAKILQLKELTEIHIIERLRYIDGRVVLFVENCLISDFFPHIIEEDLNQSLTQLYQEKYNFSTSRSRFDVIPTTAPAHVAKALNLSAGQQVLKICRVNYNQYEEIIDCEFEYWRPDSVMISIDSIEH</sequence>
<dbReference type="InterPro" id="IPR036390">
    <property type="entry name" value="WH_DNA-bd_sf"/>
</dbReference>
<dbReference type="PANTHER" id="PTHR44846:SF7">
    <property type="entry name" value="TRANSCRIPTIONAL REGULATOR OF 2-AMINOETHYLPHOSPHONATE DEGRADATION OPERONS-RELATED"/>
    <property type="match status" value="1"/>
</dbReference>
<gene>
    <name evidence="5" type="ORF">V6256_01210</name>
</gene>
<dbReference type="PROSITE" id="PS50949">
    <property type="entry name" value="HTH_GNTR"/>
    <property type="match status" value="1"/>
</dbReference>
<name>A0ABU9GLL3_9GAMM</name>
<keyword evidence="1" id="KW-0805">Transcription regulation</keyword>
<dbReference type="InterPro" id="IPR036388">
    <property type="entry name" value="WH-like_DNA-bd_sf"/>
</dbReference>
<proteinExistence type="predicted"/>
<protein>
    <submittedName>
        <fullName evidence="5">UTRA domain-containing protein</fullName>
    </submittedName>
</protein>